<evidence type="ECO:0000313" key="3">
    <source>
        <dbReference type="Proteomes" id="UP000248917"/>
    </source>
</evidence>
<dbReference type="AlphaFoldDB" id="A0A326RMT1"/>
<dbReference type="Proteomes" id="UP000248917">
    <property type="component" value="Unassembled WGS sequence"/>
</dbReference>
<feature type="region of interest" description="Disordered" evidence="1">
    <location>
        <begin position="62"/>
        <end position="86"/>
    </location>
</feature>
<gene>
    <name evidence="2" type="ORF">CLV31_1207</name>
</gene>
<organism evidence="2 3">
    <name type="scientific">Algoriphagus aquaeductus</name>
    <dbReference type="NCBI Taxonomy" id="475299"/>
    <lineage>
        <taxon>Bacteria</taxon>
        <taxon>Pseudomonadati</taxon>
        <taxon>Bacteroidota</taxon>
        <taxon>Cytophagia</taxon>
        <taxon>Cytophagales</taxon>
        <taxon>Cyclobacteriaceae</taxon>
        <taxon>Algoriphagus</taxon>
    </lineage>
</organism>
<reference evidence="2 3" key="1">
    <citation type="submission" date="2018-06" db="EMBL/GenBank/DDBJ databases">
        <title>Genomic Encyclopedia of Archaeal and Bacterial Type Strains, Phase II (KMG-II): from individual species to whole genera.</title>
        <authorList>
            <person name="Goeker M."/>
        </authorList>
    </citation>
    <scope>NUCLEOTIDE SEQUENCE [LARGE SCALE GENOMIC DNA]</scope>
    <source>
        <strain evidence="2 3">T4</strain>
    </source>
</reference>
<accession>A0A326RMT1</accession>
<sequence length="86" mass="9601">MLTEGTGIVKRYHLLVRDVVDGEGLIGHKPINRTLLELEQNLKLNTSLALLSIYEVQIVSQENMSPSKKRAPKNPGLLQRIDGPKN</sequence>
<proteinExistence type="predicted"/>
<name>A0A326RMT1_9BACT</name>
<evidence type="ECO:0000256" key="1">
    <source>
        <dbReference type="SAM" id="MobiDB-lite"/>
    </source>
</evidence>
<comment type="caution">
    <text evidence="2">The sequence shown here is derived from an EMBL/GenBank/DDBJ whole genome shotgun (WGS) entry which is preliminary data.</text>
</comment>
<dbReference type="EMBL" id="QKTX01000020">
    <property type="protein sequence ID" value="PZV77539.1"/>
    <property type="molecule type" value="Genomic_DNA"/>
</dbReference>
<protein>
    <submittedName>
        <fullName evidence="2">Uncharacterized protein</fullName>
    </submittedName>
</protein>
<keyword evidence="3" id="KW-1185">Reference proteome</keyword>
<evidence type="ECO:0000313" key="2">
    <source>
        <dbReference type="EMBL" id="PZV77539.1"/>
    </source>
</evidence>